<proteinExistence type="predicted"/>
<comment type="caution">
    <text evidence="1">The sequence shown here is derived from an EMBL/GenBank/DDBJ whole genome shotgun (WGS) entry which is preliminary data.</text>
</comment>
<accession>A0A1F6NU40</accession>
<reference evidence="1 2" key="1">
    <citation type="journal article" date="2016" name="Nat. Commun.">
        <title>Thousands of microbial genomes shed light on interconnected biogeochemical processes in an aquifer system.</title>
        <authorList>
            <person name="Anantharaman K."/>
            <person name="Brown C.T."/>
            <person name="Hug L.A."/>
            <person name="Sharon I."/>
            <person name="Castelle C.J."/>
            <person name="Probst A.J."/>
            <person name="Thomas B.C."/>
            <person name="Singh A."/>
            <person name="Wilkins M.J."/>
            <person name="Karaoz U."/>
            <person name="Brodie E.L."/>
            <person name="Williams K.H."/>
            <person name="Hubbard S.S."/>
            <person name="Banfield J.F."/>
        </authorList>
    </citation>
    <scope>NUCLEOTIDE SEQUENCE [LARGE SCALE GENOMIC DNA]</scope>
</reference>
<sequence length="102" mass="11910">MQAAEIRIKAREKYFKEVRYFLTIRCEKIHRLPKSPTKKLFADTAKLLKKQITKDTGYSLRNGKYPPDETILSQKAKALYSLLKEIRMELFKPKDADDTAST</sequence>
<dbReference type="Proteomes" id="UP000177151">
    <property type="component" value="Unassembled WGS sequence"/>
</dbReference>
<evidence type="ECO:0000313" key="2">
    <source>
        <dbReference type="Proteomes" id="UP000177151"/>
    </source>
</evidence>
<protein>
    <submittedName>
        <fullName evidence="1">Uncharacterized protein</fullName>
    </submittedName>
</protein>
<dbReference type="AlphaFoldDB" id="A0A1F6NU40"/>
<name>A0A1F6NU40_9BACT</name>
<gene>
    <name evidence="1" type="ORF">A2206_00600</name>
</gene>
<dbReference type="EMBL" id="MFQP01000050">
    <property type="protein sequence ID" value="OGH87144.1"/>
    <property type="molecule type" value="Genomic_DNA"/>
</dbReference>
<organism evidence="1 2">
    <name type="scientific">Candidatus Magasanikbacteria bacterium RIFOXYA1_FULL_40_8</name>
    <dbReference type="NCBI Taxonomy" id="1798694"/>
    <lineage>
        <taxon>Bacteria</taxon>
        <taxon>Candidatus Magasanikiibacteriota</taxon>
    </lineage>
</organism>
<evidence type="ECO:0000313" key="1">
    <source>
        <dbReference type="EMBL" id="OGH87144.1"/>
    </source>
</evidence>